<dbReference type="EMBL" id="BPLR01007079">
    <property type="protein sequence ID" value="GIY14401.1"/>
    <property type="molecule type" value="Genomic_DNA"/>
</dbReference>
<dbReference type="AlphaFoldDB" id="A0AAV4R006"/>
<keyword evidence="2" id="KW-1185">Reference proteome</keyword>
<dbReference type="Proteomes" id="UP001054945">
    <property type="component" value="Unassembled WGS sequence"/>
</dbReference>
<proteinExistence type="predicted"/>
<gene>
    <name evidence="1" type="ORF">CEXT_609631</name>
</gene>
<organism evidence="1 2">
    <name type="scientific">Caerostris extrusa</name>
    <name type="common">Bark spider</name>
    <name type="synonym">Caerostris bankana</name>
    <dbReference type="NCBI Taxonomy" id="172846"/>
    <lineage>
        <taxon>Eukaryota</taxon>
        <taxon>Metazoa</taxon>
        <taxon>Ecdysozoa</taxon>
        <taxon>Arthropoda</taxon>
        <taxon>Chelicerata</taxon>
        <taxon>Arachnida</taxon>
        <taxon>Araneae</taxon>
        <taxon>Araneomorphae</taxon>
        <taxon>Entelegynae</taxon>
        <taxon>Araneoidea</taxon>
        <taxon>Araneidae</taxon>
        <taxon>Caerostris</taxon>
    </lineage>
</organism>
<reference evidence="1 2" key="1">
    <citation type="submission" date="2021-06" db="EMBL/GenBank/DDBJ databases">
        <title>Caerostris extrusa draft genome.</title>
        <authorList>
            <person name="Kono N."/>
            <person name="Arakawa K."/>
        </authorList>
    </citation>
    <scope>NUCLEOTIDE SEQUENCE [LARGE SCALE GENOMIC DNA]</scope>
</reference>
<accession>A0AAV4R006</accession>
<comment type="caution">
    <text evidence="1">The sequence shown here is derived from an EMBL/GenBank/DDBJ whole genome shotgun (WGS) entry which is preliminary data.</text>
</comment>
<protein>
    <submittedName>
        <fullName evidence="1">Uncharacterized protein</fullName>
    </submittedName>
</protein>
<sequence length="92" mass="10433">MRRLHHVMSQHIYCPEWPGEHLGTTSFSRLRDVSENGSSLFQQLKYQRRPQDRSDFITAAAELQLLPHEFAFSSIPNPPLAADSSSSSLHAI</sequence>
<evidence type="ECO:0000313" key="1">
    <source>
        <dbReference type="EMBL" id="GIY14401.1"/>
    </source>
</evidence>
<evidence type="ECO:0000313" key="2">
    <source>
        <dbReference type="Proteomes" id="UP001054945"/>
    </source>
</evidence>
<name>A0AAV4R006_CAEEX</name>